<feature type="region of interest" description="Disordered" evidence="1">
    <location>
        <begin position="444"/>
        <end position="463"/>
    </location>
</feature>
<reference evidence="2 3" key="1">
    <citation type="journal article" date="2016" name="G3 (Bethesda)">
        <title>First Draft Assembly and Annotation of the Genome of a California Endemic Oak Quercus lobata Nee (Fagaceae).</title>
        <authorList>
            <person name="Sork V.L."/>
            <person name="Fitz-Gibbon S.T."/>
            <person name="Puiu D."/>
            <person name="Crepeau M."/>
            <person name="Gugger P.F."/>
            <person name="Sherman R."/>
            <person name="Stevens K."/>
            <person name="Langley C.H."/>
            <person name="Pellegrini M."/>
            <person name="Salzberg S.L."/>
        </authorList>
    </citation>
    <scope>NUCLEOTIDE SEQUENCE [LARGE SCALE GENOMIC DNA]</scope>
    <source>
        <strain evidence="2 3">cv. SW786</strain>
    </source>
</reference>
<sequence>MTFVQTHSDQKKKVTPAEGGYCGKHICFKCGRPFPNPHPSAKQRRAHKKVCGKIEGYEPKNLKGKNEVSFSTSYELCSPETQKPYDSHNANAGMVTNTTTFVHDDAEVNQIMDLTEEDNARDHEEIKTGKYDLAKYESKEEAIPPNLVLENATLVRESSFGPVEVEVNNQTTKFIGGDNPGDHERDKIEKYDSAKNESKEGAISPNLLLENATFNQRTKLVGGDNASDYEKNNIEKCNIAGSESKKGSIEAYKIPLSESESARNLGQTEPKHYTSSVSEIEVLMEDEMIESKRNLGQTEPYHYKSSLSEIEDGKCDSARNLQTTGSKHLGNIRETGSSKENPQNNYFQERIEEFEFYENCEIQEKCAEESSTAAKLSHAGAAELLQNTSQKLTLKDILNFQVEGESSSQNATAVIGNSYESSGYEGFSSQQNALSDVDADALAPTDSYTSSQDKKANMKNPKAATDQYFDDALNDYERRTCRPLFDLRSGDVVVEKPRWRKKIADIFAKFGLQKKEKNPPGGLLGEIDLKSVLKEHSQSERKMSKIERKPHLRQLSCCSSPRVNLSHKRKAKEWELQLQKYISENSLDWE</sequence>
<accession>A0A7N2R6G8</accession>
<dbReference type="InParanoid" id="A0A7N2R6G8"/>
<evidence type="ECO:0000313" key="2">
    <source>
        <dbReference type="EnsemblPlants" id="QL06p027203:mrna"/>
    </source>
</evidence>
<dbReference type="EMBL" id="LRBV02000006">
    <property type="status" value="NOT_ANNOTATED_CDS"/>
    <property type="molecule type" value="Genomic_DNA"/>
</dbReference>
<reference evidence="2" key="2">
    <citation type="submission" date="2021-01" db="UniProtKB">
        <authorList>
            <consortium name="EnsemblPlants"/>
        </authorList>
    </citation>
    <scope>IDENTIFICATION</scope>
</reference>
<dbReference type="Gramene" id="QL06p027203:mrna">
    <property type="protein sequence ID" value="QL06p027203:mrna"/>
    <property type="gene ID" value="QL06p027203"/>
</dbReference>
<evidence type="ECO:0000256" key="1">
    <source>
        <dbReference type="SAM" id="MobiDB-lite"/>
    </source>
</evidence>
<organism evidence="2 3">
    <name type="scientific">Quercus lobata</name>
    <name type="common">Valley oak</name>
    <dbReference type="NCBI Taxonomy" id="97700"/>
    <lineage>
        <taxon>Eukaryota</taxon>
        <taxon>Viridiplantae</taxon>
        <taxon>Streptophyta</taxon>
        <taxon>Embryophyta</taxon>
        <taxon>Tracheophyta</taxon>
        <taxon>Spermatophyta</taxon>
        <taxon>Magnoliopsida</taxon>
        <taxon>eudicotyledons</taxon>
        <taxon>Gunneridae</taxon>
        <taxon>Pentapetalae</taxon>
        <taxon>rosids</taxon>
        <taxon>fabids</taxon>
        <taxon>Fagales</taxon>
        <taxon>Fagaceae</taxon>
        <taxon>Quercus</taxon>
    </lineage>
</organism>
<keyword evidence="3" id="KW-1185">Reference proteome</keyword>
<dbReference type="PANTHER" id="PTHR35746:SF1">
    <property type="entry name" value="PENTATRICOPEPTIDE REPEAT (PPR) SUPERFAMILY PROTEIN"/>
    <property type="match status" value="1"/>
</dbReference>
<protein>
    <submittedName>
        <fullName evidence="2">Uncharacterized protein</fullName>
    </submittedName>
</protein>
<proteinExistence type="predicted"/>
<dbReference type="AlphaFoldDB" id="A0A7N2R6G8"/>
<dbReference type="EnsemblPlants" id="QL06p027203:mrna">
    <property type="protein sequence ID" value="QL06p027203:mrna"/>
    <property type="gene ID" value="QL06p027203"/>
</dbReference>
<name>A0A7N2R6G8_QUELO</name>
<dbReference type="PANTHER" id="PTHR35746">
    <property type="entry name" value="PENTATRICOPEPTIDE REPEAT (PPR) SUPERFAMILY PROTEIN"/>
    <property type="match status" value="1"/>
</dbReference>
<dbReference type="Proteomes" id="UP000594261">
    <property type="component" value="Chromosome 6"/>
</dbReference>
<evidence type="ECO:0000313" key="3">
    <source>
        <dbReference type="Proteomes" id="UP000594261"/>
    </source>
</evidence>